<keyword evidence="3" id="KW-1185">Reference proteome</keyword>
<evidence type="ECO:0000313" key="2">
    <source>
        <dbReference type="EMBL" id="MCL6285498.1"/>
    </source>
</evidence>
<name>A0ABT0Q6P1_9RHOB</name>
<evidence type="ECO:0008006" key="4">
    <source>
        <dbReference type="Google" id="ProtNLM"/>
    </source>
</evidence>
<evidence type="ECO:0000313" key="3">
    <source>
        <dbReference type="Proteomes" id="UP001203880"/>
    </source>
</evidence>
<organism evidence="2 3">
    <name type="scientific">Ruegeria spongiae</name>
    <dbReference type="NCBI Taxonomy" id="2942209"/>
    <lineage>
        <taxon>Bacteria</taxon>
        <taxon>Pseudomonadati</taxon>
        <taxon>Pseudomonadota</taxon>
        <taxon>Alphaproteobacteria</taxon>
        <taxon>Rhodobacterales</taxon>
        <taxon>Roseobacteraceae</taxon>
        <taxon>Ruegeria</taxon>
    </lineage>
</organism>
<proteinExistence type="predicted"/>
<dbReference type="EMBL" id="JAMFMB010000029">
    <property type="protein sequence ID" value="MCL6285498.1"/>
    <property type="molecule type" value="Genomic_DNA"/>
</dbReference>
<feature type="chain" id="PRO_5045919159" description="DUF4410 domain-containing protein" evidence="1">
    <location>
        <begin position="20"/>
        <end position="172"/>
    </location>
</feature>
<dbReference type="PROSITE" id="PS51257">
    <property type="entry name" value="PROKAR_LIPOPROTEIN"/>
    <property type="match status" value="1"/>
</dbReference>
<feature type="signal peptide" evidence="1">
    <location>
        <begin position="1"/>
        <end position="19"/>
    </location>
</feature>
<evidence type="ECO:0000256" key="1">
    <source>
        <dbReference type="SAM" id="SignalP"/>
    </source>
</evidence>
<gene>
    <name evidence="2" type="ORF">M3P21_18365</name>
</gene>
<protein>
    <recommendedName>
        <fullName evidence="4">DUF4410 domain-containing protein</fullName>
    </recommendedName>
</protein>
<comment type="caution">
    <text evidence="2">The sequence shown here is derived from an EMBL/GenBank/DDBJ whole genome shotgun (WGS) entry which is preliminary data.</text>
</comment>
<dbReference type="RefSeq" id="WP_249712343.1">
    <property type="nucleotide sequence ID" value="NZ_JAMFMB010000029.1"/>
</dbReference>
<accession>A0ABT0Q6P1</accession>
<keyword evidence="1" id="KW-0732">Signal</keyword>
<sequence>MMIRRAFLISALAALAACADPASKASQKPLPFEVREVTLDTTNLKVEHFADVEKFERSPQQVKSDVTKALQTALEASPSGDVDVTVALTKLYLISAVEAAVPGLDSNVTGTIKAVNTNTGETVVEPFEFTAGAPDFHGAGLVGIVLAPGLDKDYTDTITGFAYAVRNRLAEQ</sequence>
<reference evidence="2" key="1">
    <citation type="submission" date="2022-05" db="EMBL/GenBank/DDBJ databases">
        <authorList>
            <person name="Park J.-S."/>
        </authorList>
    </citation>
    <scope>NUCLEOTIDE SEQUENCE</scope>
    <source>
        <strain evidence="2">2012CJ41-6</strain>
    </source>
</reference>
<dbReference type="Proteomes" id="UP001203880">
    <property type="component" value="Unassembled WGS sequence"/>
</dbReference>